<reference evidence="1 2" key="1">
    <citation type="submission" date="2018-01" db="EMBL/GenBank/DDBJ databases">
        <title>Draft genome Sequence of streptomyces globosus LZH-48.</title>
        <authorList>
            <person name="Ran K."/>
            <person name="Li Z."/>
            <person name="Wei S."/>
            <person name="Dong R."/>
        </authorList>
    </citation>
    <scope>NUCLEOTIDE SEQUENCE [LARGE SCALE GENOMIC DNA]</scope>
    <source>
        <strain evidence="1 2">LZH-48</strain>
        <plasmid evidence="1 2">unnamed2</plasmid>
    </source>
</reference>
<keyword evidence="1" id="KW-0614">Plasmid</keyword>
<name>A0A344UAU3_9ACTN</name>
<dbReference type="InterPro" id="IPR045778">
    <property type="entry name" value="DUF6204"/>
</dbReference>
<dbReference type="RefSeq" id="WP_114059175.1">
    <property type="nucleotide sequence ID" value="NZ_BAAAMT010000020.1"/>
</dbReference>
<organism evidence="1 2">
    <name type="scientific">Streptomyces globosus</name>
    <dbReference type="NCBI Taxonomy" id="68209"/>
    <lineage>
        <taxon>Bacteria</taxon>
        <taxon>Bacillati</taxon>
        <taxon>Actinomycetota</taxon>
        <taxon>Actinomycetes</taxon>
        <taxon>Kitasatosporales</taxon>
        <taxon>Streptomycetaceae</taxon>
        <taxon>Streptomyces</taxon>
    </lineage>
</organism>
<protein>
    <submittedName>
        <fullName evidence="1">Uncharacterized protein</fullName>
    </submittedName>
</protein>
<accession>A0A344UAU3</accession>
<dbReference type="AlphaFoldDB" id="A0A344UAU3"/>
<sequence>MSRSTTYQVLTRGKFAPLDEEQRAALLAQVDDHGVLSARFTEEGTVNYERGLHGFTFRVLIPATDEDTEQLVLSKAEELAVAAVAKLGAGCVELKSVSTDLASIKIKRKGR</sequence>
<dbReference type="Pfam" id="PF19707">
    <property type="entry name" value="DUF6204"/>
    <property type="match status" value="1"/>
</dbReference>
<gene>
    <name evidence="1" type="ORF">C0216_31405</name>
</gene>
<keyword evidence="2" id="KW-1185">Reference proteome</keyword>
<proteinExistence type="predicted"/>
<dbReference type="EMBL" id="CP030864">
    <property type="protein sequence ID" value="AXE28014.1"/>
    <property type="molecule type" value="Genomic_DNA"/>
</dbReference>
<geneLocation type="plasmid" evidence="1 2">
    <name>unnamed2</name>
</geneLocation>
<dbReference type="OrthoDB" id="4803789at2"/>
<evidence type="ECO:0000313" key="1">
    <source>
        <dbReference type="EMBL" id="AXE28014.1"/>
    </source>
</evidence>
<evidence type="ECO:0000313" key="2">
    <source>
        <dbReference type="Proteomes" id="UP000252004"/>
    </source>
</evidence>
<dbReference type="KEGG" id="sgz:C0216_31405"/>
<dbReference type="Proteomes" id="UP000252004">
    <property type="component" value="Plasmid unnamed2"/>
</dbReference>